<feature type="region of interest" description="Disordered" evidence="1">
    <location>
        <begin position="242"/>
        <end position="263"/>
    </location>
</feature>
<accession>A0A832QFT0</accession>
<dbReference type="Proteomes" id="UP000576550">
    <property type="component" value="Unassembled WGS sequence"/>
</dbReference>
<feature type="region of interest" description="Disordered" evidence="1">
    <location>
        <begin position="305"/>
        <end position="338"/>
    </location>
</feature>
<feature type="transmembrane region" description="Helical" evidence="2">
    <location>
        <begin position="170"/>
        <end position="191"/>
    </location>
</feature>
<sequence>MAANIELQDSPVGDKKQILVNIDTKGEKTKSIKVALEVSEGVSISNIEEGDGFCSTFSSSPNGLLVEIICTMTQDTILDGTLAKIEFSTTSDEYTFTVLEEQSQIGGLSISETVNVGSKNEANNDDTPTDTGEEDLVKTDDTEGETPIPISNTGKETTGKTEESSNLKKTLAYVLLGVAGVSLVGIIVFSITKKKDDVVLADVPASTTIVNAEAKAATEPLQDQVGESPAKKTLDEIIKPVDVTPPSETTTQENTISENSDLQELLDREKSDTETNTSIAEGNSTLSAGLTSDIADNYQANITEDTLPNIGSTSPIDGNGNLDTNVAPQVETGPQPEIIPQVENTVEQTDQIFDLGNTQEPIQTPPLVTDVQEVANIPPIDTGAFSQPEIVPQVPIENTDQQANQAVDLGYTQEPVQTPPPVTDFQEVGNMSPVDTGAFPQAETVPQNPNQQTDQIFDLGNTQEPIQAPQIGNVPPGDTSAFSQAETLLTDNLDNSGNIPPIQQPTQDNLNTPPTPPTPVM</sequence>
<evidence type="ECO:0000313" key="4">
    <source>
        <dbReference type="Proteomes" id="UP000576550"/>
    </source>
</evidence>
<keyword evidence="2" id="KW-1133">Transmembrane helix</keyword>
<protein>
    <submittedName>
        <fullName evidence="3">Uncharacterized protein</fullName>
    </submittedName>
</protein>
<feature type="compositionally biased region" description="Acidic residues" evidence="1">
    <location>
        <begin position="123"/>
        <end position="134"/>
    </location>
</feature>
<feature type="compositionally biased region" description="Polar residues" evidence="1">
    <location>
        <begin position="305"/>
        <end position="327"/>
    </location>
</feature>
<evidence type="ECO:0000256" key="1">
    <source>
        <dbReference type="SAM" id="MobiDB-lite"/>
    </source>
</evidence>
<feature type="region of interest" description="Disordered" evidence="1">
    <location>
        <begin position="490"/>
        <end position="521"/>
    </location>
</feature>
<dbReference type="AlphaFoldDB" id="A0A832QFT0"/>
<feature type="compositionally biased region" description="Polar residues" evidence="1">
    <location>
        <begin position="246"/>
        <end position="262"/>
    </location>
</feature>
<keyword evidence="2" id="KW-0472">Membrane</keyword>
<evidence type="ECO:0000256" key="2">
    <source>
        <dbReference type="SAM" id="Phobius"/>
    </source>
</evidence>
<comment type="caution">
    <text evidence="3">The sequence shown here is derived from an EMBL/GenBank/DDBJ whole genome shotgun (WGS) entry which is preliminary data.</text>
</comment>
<name>A0A832QFT0_9BACT</name>
<keyword evidence="2" id="KW-0812">Transmembrane</keyword>
<organism evidence="3 4">
    <name type="scientific">Candidatus Dojkabacteria bacterium</name>
    <dbReference type="NCBI Taxonomy" id="2099670"/>
    <lineage>
        <taxon>Bacteria</taxon>
        <taxon>Candidatus Dojkabacteria</taxon>
    </lineage>
</organism>
<gene>
    <name evidence="3" type="ORF">GX533_03440</name>
</gene>
<proteinExistence type="predicted"/>
<feature type="region of interest" description="Disordered" evidence="1">
    <location>
        <begin position="116"/>
        <end position="164"/>
    </location>
</feature>
<reference evidence="3 4" key="1">
    <citation type="journal article" date="2020" name="Biotechnol. Biofuels">
        <title>New insights from the biogas microbiome by comprehensive genome-resolved metagenomics of nearly 1600 species originating from multiple anaerobic digesters.</title>
        <authorList>
            <person name="Campanaro S."/>
            <person name="Treu L."/>
            <person name="Rodriguez-R L.M."/>
            <person name="Kovalovszki A."/>
            <person name="Ziels R.M."/>
            <person name="Maus I."/>
            <person name="Zhu X."/>
            <person name="Kougias P.G."/>
            <person name="Basile A."/>
            <person name="Luo G."/>
            <person name="Schluter A."/>
            <person name="Konstantinidis K.T."/>
            <person name="Angelidaki I."/>
        </authorList>
    </citation>
    <scope>NUCLEOTIDE SEQUENCE [LARGE SCALE GENOMIC DNA]</scope>
    <source>
        <strain evidence="3">AS05jafATM_89</strain>
    </source>
</reference>
<dbReference type="EMBL" id="DUTP01000006">
    <property type="protein sequence ID" value="HHX99697.1"/>
    <property type="molecule type" value="Genomic_DNA"/>
</dbReference>
<evidence type="ECO:0000313" key="3">
    <source>
        <dbReference type="EMBL" id="HHX99697.1"/>
    </source>
</evidence>